<dbReference type="SUPFAM" id="SSF81321">
    <property type="entry name" value="Family A G protein-coupled receptor-like"/>
    <property type="match status" value="1"/>
</dbReference>
<dbReference type="RefSeq" id="XP_055886849.1">
    <property type="nucleotide sequence ID" value="XM_056030874.1"/>
</dbReference>
<accession>A0A9W3AI77</accession>
<dbReference type="GO" id="GO:0005886">
    <property type="term" value="C:plasma membrane"/>
    <property type="evidence" value="ECO:0007669"/>
    <property type="project" value="TreeGrafter"/>
</dbReference>
<dbReference type="OrthoDB" id="1100386at2759"/>
<keyword evidence="17" id="KW-1185">Reference proteome</keyword>
<feature type="transmembrane region" description="Helical" evidence="13">
    <location>
        <begin position="690"/>
        <end position="713"/>
    </location>
</feature>
<feature type="signal peptide" evidence="14">
    <location>
        <begin position="1"/>
        <end position="19"/>
    </location>
</feature>
<dbReference type="Pfam" id="PF00002">
    <property type="entry name" value="7tm_2"/>
    <property type="match status" value="1"/>
</dbReference>
<evidence type="ECO:0000259" key="15">
    <source>
        <dbReference type="PROSITE" id="PS50221"/>
    </source>
</evidence>
<keyword evidence="9 13" id="KW-1133">Transmembrane helix</keyword>
<dbReference type="PRINTS" id="PR00249">
    <property type="entry name" value="GPCRSECRETIN"/>
</dbReference>
<dbReference type="PROSITE" id="PS50261">
    <property type="entry name" value="G_PROTEIN_RECEP_F2_4"/>
    <property type="match status" value="1"/>
</dbReference>
<dbReference type="InterPro" id="IPR008077">
    <property type="entry name" value="GPCR_2_brain_angio_inhib"/>
</dbReference>
<sequence>MNINMLLVHLAVLVSIVDSQNFASGFHSYFNFICPANHIIDKISSVYSSGHKDRSFEIGCRSVRSTMDCTPSDYVNIFDKLLNYTCPGSQVLSGVGSEYSNDKADRRFKFFCCKVKDSEFQRCHETFFIHDFQQEMKLNVKEGQAIKHIYSHHLDQSNDRQWTFTLCEDEPRQANLNKLKSECNVTEIEQGSELTFQQKHCVSSQLENFSDKDALASHLTETVAYVADYMEYFVDNGIKVPKNITNTIVDILSAFRTKTSDSDFSVDNTTFDQLVTLADIVTFSMQDNMTDTPDEDYDTINSIVTSLESVVFTLRSNQTNDFVSVKKSIGVKIGTISQDVQFPTSNRSVSNLFDNWIRETKNTIVLSKDSFDDLAEITSYSILVIKRQESSEPQLSRTNTSRTISALKIVSDIIAVSVDADQGITLKSPLTLTFGVSNLTQLESHVTPACVYLHTSVSGHVTWSRKGCLTESFTDDQIICKCNHLTSFAVLMGPKQLAEYQALTALTITGCSVSILCLIITIVVYLYLWRYVKSERSVLLVNLCVCMLISYLVFLVGIDKTNDQNLCQFIAIFLHYSLLCVFFNFLSQGLALYKYIFNMSGQPRMEILLSVTYMTPLLIVGVTALVNKAEGYGTSNYCWLSVNKGFIWSFLGPVILILLVNSAVLSVIIKTIQSTRAMSDKTHAERAQSAARTIMVLTPLFGLTWTFGLLSLLTDLLPIQYLFVMFNTFQGLFICVIYCVKNKQVIQSSKKFKYYNVHRPRTNIMKCTISLMSPCSLLYLVII</sequence>
<dbReference type="Pfam" id="PF01825">
    <property type="entry name" value="GPS"/>
    <property type="match status" value="1"/>
</dbReference>
<dbReference type="InterPro" id="IPR017983">
    <property type="entry name" value="GPCR_2_secretin-like_CS"/>
</dbReference>
<dbReference type="AlphaFoldDB" id="A0A9W3AI77"/>
<keyword evidence="10 13" id="KW-0472">Membrane</keyword>
<evidence type="ECO:0000256" key="6">
    <source>
        <dbReference type="ARBA" id="ARBA00022692"/>
    </source>
</evidence>
<dbReference type="PROSITE" id="PS50221">
    <property type="entry name" value="GAIN_B"/>
    <property type="match status" value="1"/>
</dbReference>
<dbReference type="GO" id="GO:0007166">
    <property type="term" value="P:cell surface receptor signaling pathway"/>
    <property type="evidence" value="ECO:0007669"/>
    <property type="project" value="InterPro"/>
</dbReference>
<dbReference type="PANTHER" id="PTHR12011">
    <property type="entry name" value="ADHESION G-PROTEIN COUPLED RECEPTOR"/>
    <property type="match status" value="1"/>
</dbReference>
<feature type="transmembrane region" description="Helical" evidence="13">
    <location>
        <begin position="605"/>
        <end position="626"/>
    </location>
</feature>
<dbReference type="Pfam" id="PF14704">
    <property type="entry name" value="DERM"/>
    <property type="match status" value="1"/>
</dbReference>
<evidence type="ECO:0000256" key="13">
    <source>
        <dbReference type="SAM" id="Phobius"/>
    </source>
</evidence>
<dbReference type="PRINTS" id="PR01694">
    <property type="entry name" value="BAIPRECURSOR"/>
</dbReference>
<evidence type="ECO:0000259" key="16">
    <source>
        <dbReference type="PROSITE" id="PS50261"/>
    </source>
</evidence>
<organism evidence="17 18">
    <name type="scientific">Biomphalaria glabrata</name>
    <name type="common">Bloodfluke planorb</name>
    <name type="synonym">Freshwater snail</name>
    <dbReference type="NCBI Taxonomy" id="6526"/>
    <lineage>
        <taxon>Eukaryota</taxon>
        <taxon>Metazoa</taxon>
        <taxon>Spiralia</taxon>
        <taxon>Lophotrochozoa</taxon>
        <taxon>Mollusca</taxon>
        <taxon>Gastropoda</taxon>
        <taxon>Heterobranchia</taxon>
        <taxon>Euthyneura</taxon>
        <taxon>Panpulmonata</taxon>
        <taxon>Hygrophila</taxon>
        <taxon>Lymnaeoidea</taxon>
        <taxon>Planorbidae</taxon>
        <taxon>Biomphalaria</taxon>
    </lineage>
</organism>
<evidence type="ECO:0000256" key="2">
    <source>
        <dbReference type="ARBA" id="ARBA00004613"/>
    </source>
</evidence>
<comment type="similarity">
    <text evidence="4">Belongs to the dermatopontin family.</text>
</comment>
<keyword evidence="12" id="KW-0325">Glycoprotein</keyword>
<dbReference type="FunFam" id="1.20.1070.10:FF:000058">
    <property type="entry name" value="Adhesion G protein-coupled receptor F5"/>
    <property type="match status" value="1"/>
</dbReference>
<gene>
    <name evidence="18" type="primary">LOC106066780</name>
</gene>
<feature type="transmembrane region" description="Helical" evidence="13">
    <location>
        <begin position="502"/>
        <end position="527"/>
    </location>
</feature>
<dbReference type="GO" id="GO:0005576">
    <property type="term" value="C:extracellular region"/>
    <property type="evidence" value="ECO:0007669"/>
    <property type="project" value="UniProtKB-SubCell"/>
</dbReference>
<feature type="domain" description="G-protein coupled receptors family 2 profile 2" evidence="16">
    <location>
        <begin position="503"/>
        <end position="742"/>
    </location>
</feature>
<proteinExistence type="inferred from homology"/>
<evidence type="ECO:0000256" key="3">
    <source>
        <dbReference type="ARBA" id="ARBA00007343"/>
    </source>
</evidence>
<evidence type="ECO:0000256" key="8">
    <source>
        <dbReference type="ARBA" id="ARBA00022737"/>
    </source>
</evidence>
<evidence type="ECO:0000313" key="18">
    <source>
        <dbReference type="RefSeq" id="XP_055886849.1"/>
    </source>
</evidence>
<feature type="transmembrane region" description="Helical" evidence="13">
    <location>
        <begin position="719"/>
        <end position="740"/>
    </location>
</feature>
<dbReference type="InterPro" id="IPR057244">
    <property type="entry name" value="GAIN_B"/>
</dbReference>
<dbReference type="PANTHER" id="PTHR12011:SF347">
    <property type="entry name" value="FI21270P1-RELATED"/>
    <property type="match status" value="1"/>
</dbReference>
<dbReference type="Proteomes" id="UP001165740">
    <property type="component" value="Chromosome 5"/>
</dbReference>
<feature type="transmembrane region" description="Helical" evidence="13">
    <location>
        <begin position="646"/>
        <end position="669"/>
    </location>
</feature>
<keyword evidence="11" id="KW-1015">Disulfide bond</keyword>
<evidence type="ECO:0000256" key="9">
    <source>
        <dbReference type="ARBA" id="ARBA00022989"/>
    </source>
</evidence>
<dbReference type="Gene3D" id="2.60.220.50">
    <property type="match status" value="1"/>
</dbReference>
<evidence type="ECO:0000256" key="14">
    <source>
        <dbReference type="SAM" id="SignalP"/>
    </source>
</evidence>
<feature type="chain" id="PRO_5040749976" evidence="14">
    <location>
        <begin position="20"/>
        <end position="783"/>
    </location>
</feature>
<dbReference type="InterPro" id="IPR000832">
    <property type="entry name" value="GPCR_2_secretin-like"/>
</dbReference>
<keyword evidence="8" id="KW-0677">Repeat</keyword>
<feature type="transmembrane region" description="Helical" evidence="13">
    <location>
        <begin position="539"/>
        <end position="558"/>
    </location>
</feature>
<evidence type="ECO:0000256" key="7">
    <source>
        <dbReference type="ARBA" id="ARBA00022729"/>
    </source>
</evidence>
<evidence type="ECO:0000313" key="17">
    <source>
        <dbReference type="Proteomes" id="UP001165740"/>
    </source>
</evidence>
<evidence type="ECO:0000256" key="11">
    <source>
        <dbReference type="ARBA" id="ARBA00023157"/>
    </source>
</evidence>
<dbReference type="Gene3D" id="1.20.1070.10">
    <property type="entry name" value="Rhodopsin 7-helix transmembrane proteins"/>
    <property type="match status" value="1"/>
</dbReference>
<evidence type="ECO:0000256" key="12">
    <source>
        <dbReference type="ARBA" id="ARBA00023180"/>
    </source>
</evidence>
<dbReference type="CDD" id="cd15040">
    <property type="entry name" value="7tmB2_Adhesion"/>
    <property type="match status" value="1"/>
</dbReference>
<keyword evidence="7 14" id="KW-0732">Signal</keyword>
<dbReference type="InterPro" id="IPR017981">
    <property type="entry name" value="GPCR_2-like_7TM"/>
</dbReference>
<comment type="subcellular location">
    <subcellularLocation>
        <location evidence="1">Membrane</location>
        <topology evidence="1">Multi-pass membrane protein</topology>
    </subcellularLocation>
    <subcellularLocation>
        <location evidence="2">Secreted</location>
    </subcellularLocation>
</comment>
<protein>
    <submittedName>
        <fullName evidence="18">Adhesion G protein-coupled receptor E5-like isoform X1</fullName>
    </submittedName>
</protein>
<keyword evidence="6 13" id="KW-0812">Transmembrane</keyword>
<dbReference type="GeneID" id="106066780"/>
<evidence type="ECO:0000256" key="1">
    <source>
        <dbReference type="ARBA" id="ARBA00004141"/>
    </source>
</evidence>
<name>A0A9W3AI77_BIOGL</name>
<evidence type="ECO:0000256" key="4">
    <source>
        <dbReference type="ARBA" id="ARBA00008712"/>
    </source>
</evidence>
<dbReference type="InterPro" id="IPR000203">
    <property type="entry name" value="GPS"/>
</dbReference>
<dbReference type="PROSITE" id="PS00650">
    <property type="entry name" value="G_PROTEIN_RECEP_F2_2"/>
    <property type="match status" value="1"/>
</dbReference>
<dbReference type="OMA" id="IMKCTIS"/>
<evidence type="ECO:0000256" key="10">
    <source>
        <dbReference type="ARBA" id="ARBA00023136"/>
    </source>
</evidence>
<dbReference type="InterPro" id="IPR026645">
    <property type="entry name" value="Dermatopontin"/>
</dbReference>
<dbReference type="InterPro" id="IPR046338">
    <property type="entry name" value="GAIN_dom_sf"/>
</dbReference>
<keyword evidence="5" id="KW-0964">Secreted</keyword>
<reference evidence="18" key="1">
    <citation type="submission" date="2025-08" db="UniProtKB">
        <authorList>
            <consortium name="RefSeq"/>
        </authorList>
    </citation>
    <scope>IDENTIFICATION</scope>
</reference>
<feature type="domain" description="GAIN-B" evidence="15">
    <location>
        <begin position="343"/>
        <end position="498"/>
    </location>
</feature>
<dbReference type="SMART" id="SM00303">
    <property type="entry name" value="GPS"/>
    <property type="match status" value="1"/>
</dbReference>
<comment type="similarity">
    <text evidence="3">Belongs to the G-protein coupled receptor 2 family. Adhesion G-protein coupled receptor (ADGR) subfamily.</text>
</comment>
<dbReference type="GO" id="GO:0004930">
    <property type="term" value="F:G protein-coupled receptor activity"/>
    <property type="evidence" value="ECO:0007669"/>
    <property type="project" value="InterPro"/>
</dbReference>
<evidence type="ECO:0000256" key="5">
    <source>
        <dbReference type="ARBA" id="ARBA00022525"/>
    </source>
</evidence>
<feature type="transmembrane region" description="Helical" evidence="13">
    <location>
        <begin position="570"/>
        <end position="593"/>
    </location>
</feature>